<dbReference type="Proteomes" id="UP000735302">
    <property type="component" value="Unassembled WGS sequence"/>
</dbReference>
<dbReference type="Gene3D" id="1.10.8.10">
    <property type="entry name" value="DNA helicase RuvA subunit, C-terminal domain"/>
    <property type="match status" value="1"/>
</dbReference>
<dbReference type="EMBL" id="BLXT01000981">
    <property type="protein sequence ID" value="GFN82456.1"/>
    <property type="molecule type" value="Genomic_DNA"/>
</dbReference>
<name>A0AAV3YHZ2_9GAST</name>
<reference evidence="2 3" key="1">
    <citation type="journal article" date="2021" name="Elife">
        <title>Chloroplast acquisition without the gene transfer in kleptoplastic sea slugs, Plakobranchus ocellatus.</title>
        <authorList>
            <person name="Maeda T."/>
            <person name="Takahashi S."/>
            <person name="Yoshida T."/>
            <person name="Shimamura S."/>
            <person name="Takaki Y."/>
            <person name="Nagai Y."/>
            <person name="Toyoda A."/>
            <person name="Suzuki Y."/>
            <person name="Arimoto A."/>
            <person name="Ishii H."/>
            <person name="Satoh N."/>
            <person name="Nishiyama T."/>
            <person name="Hasebe M."/>
            <person name="Maruyama T."/>
            <person name="Minagawa J."/>
            <person name="Obokata J."/>
            <person name="Shigenobu S."/>
        </authorList>
    </citation>
    <scope>NUCLEOTIDE SEQUENCE [LARGE SCALE GENOMIC DNA]</scope>
</reference>
<gene>
    <name evidence="2" type="ORF">PoB_000896200</name>
</gene>
<dbReference type="Pfam" id="PF14555">
    <property type="entry name" value="UBA_4"/>
    <property type="match status" value="1"/>
</dbReference>
<keyword evidence="3" id="KW-1185">Reference proteome</keyword>
<dbReference type="AlphaFoldDB" id="A0AAV3YHZ2"/>
<feature type="compositionally biased region" description="Low complexity" evidence="1">
    <location>
        <begin position="150"/>
        <end position="159"/>
    </location>
</feature>
<evidence type="ECO:0000313" key="2">
    <source>
        <dbReference type="EMBL" id="GFN82456.1"/>
    </source>
</evidence>
<protein>
    <submittedName>
        <fullName evidence="2">NADP dehydrogenase [ubiquinone] iron-sulfur protein 7, mitochondrial</fullName>
    </submittedName>
</protein>
<feature type="region of interest" description="Disordered" evidence="1">
    <location>
        <begin position="102"/>
        <end position="165"/>
    </location>
</feature>
<proteinExistence type="predicted"/>
<sequence>MANYLMTPYAKNNQDPTPGSPMLGLSLYPKGQKARALRREPEKEEPYTGHRFYDSVEGCPRNHKEFVVYESRRALVEGIITFSVEKKKKEKVETDAFFTDDLDDVNDLNANDTDSDNQSEPGGDVEGALSNLSSSDDDEGGDDKYKGYDSSDSSETTDSSDSEAGRLRFFTSDEIDQILIQKNRQFGDATGVTDQLEIERYLLRGNMNVDEAVKIYEEKKAQGFPESESEEEWEDPFAHNHPLPGSEGWDQLSEEDQKAFIEGQIDDFILITGIDVDEREVARQCLTAVNMNLDNAVLAYYDAL</sequence>
<dbReference type="Gene3D" id="3.90.228.10">
    <property type="match status" value="1"/>
</dbReference>
<evidence type="ECO:0000313" key="3">
    <source>
        <dbReference type="Proteomes" id="UP000735302"/>
    </source>
</evidence>
<comment type="caution">
    <text evidence="2">The sequence shown here is derived from an EMBL/GenBank/DDBJ whole genome shotgun (WGS) entry which is preliminary data.</text>
</comment>
<feature type="region of interest" description="Disordered" evidence="1">
    <location>
        <begin position="1"/>
        <end position="24"/>
    </location>
</feature>
<evidence type="ECO:0000256" key="1">
    <source>
        <dbReference type="SAM" id="MobiDB-lite"/>
    </source>
</evidence>
<accession>A0AAV3YHZ2</accession>
<organism evidence="2 3">
    <name type="scientific">Plakobranchus ocellatus</name>
    <dbReference type="NCBI Taxonomy" id="259542"/>
    <lineage>
        <taxon>Eukaryota</taxon>
        <taxon>Metazoa</taxon>
        <taxon>Spiralia</taxon>
        <taxon>Lophotrochozoa</taxon>
        <taxon>Mollusca</taxon>
        <taxon>Gastropoda</taxon>
        <taxon>Heterobranchia</taxon>
        <taxon>Euthyneura</taxon>
        <taxon>Panpulmonata</taxon>
        <taxon>Sacoglossa</taxon>
        <taxon>Placobranchoidea</taxon>
        <taxon>Plakobranchidae</taxon>
        <taxon>Plakobranchus</taxon>
    </lineage>
</organism>
<dbReference type="CDD" id="cd14273">
    <property type="entry name" value="UBA_TAP-C_like"/>
    <property type="match status" value="1"/>
</dbReference>